<gene>
    <name evidence="1" type="ORF">G2W53_010094</name>
</gene>
<organism evidence="1 2">
    <name type="scientific">Senna tora</name>
    <dbReference type="NCBI Taxonomy" id="362788"/>
    <lineage>
        <taxon>Eukaryota</taxon>
        <taxon>Viridiplantae</taxon>
        <taxon>Streptophyta</taxon>
        <taxon>Embryophyta</taxon>
        <taxon>Tracheophyta</taxon>
        <taxon>Spermatophyta</taxon>
        <taxon>Magnoliopsida</taxon>
        <taxon>eudicotyledons</taxon>
        <taxon>Gunneridae</taxon>
        <taxon>Pentapetalae</taxon>
        <taxon>rosids</taxon>
        <taxon>fabids</taxon>
        <taxon>Fabales</taxon>
        <taxon>Fabaceae</taxon>
        <taxon>Caesalpinioideae</taxon>
        <taxon>Cassia clade</taxon>
        <taxon>Senna</taxon>
    </lineage>
</organism>
<proteinExistence type="predicted"/>
<protein>
    <submittedName>
        <fullName evidence="1">Uncharacterized protein</fullName>
    </submittedName>
</protein>
<evidence type="ECO:0000313" key="1">
    <source>
        <dbReference type="EMBL" id="KAF7835235.1"/>
    </source>
</evidence>
<keyword evidence="2" id="KW-1185">Reference proteome</keyword>
<name>A0A834WYN1_9FABA</name>
<sequence length="34" mass="3972">MTSEKELLAMTCHSEFRGEQGQKFFPQPEKETLI</sequence>
<dbReference type="AlphaFoldDB" id="A0A834WYN1"/>
<dbReference type="Proteomes" id="UP000634136">
    <property type="component" value="Unassembled WGS sequence"/>
</dbReference>
<accession>A0A834WYN1</accession>
<comment type="caution">
    <text evidence="1">The sequence shown here is derived from an EMBL/GenBank/DDBJ whole genome shotgun (WGS) entry which is preliminary data.</text>
</comment>
<reference evidence="1" key="1">
    <citation type="submission" date="2020-09" db="EMBL/GenBank/DDBJ databases">
        <title>Genome-Enabled Discovery of Anthraquinone Biosynthesis in Senna tora.</title>
        <authorList>
            <person name="Kang S.-H."/>
            <person name="Pandey R.P."/>
            <person name="Lee C.-M."/>
            <person name="Sim J.-S."/>
            <person name="Jeong J.-T."/>
            <person name="Choi B.-S."/>
            <person name="Jung M."/>
            <person name="Ginzburg D."/>
            <person name="Zhao K."/>
            <person name="Won S.Y."/>
            <person name="Oh T.-J."/>
            <person name="Yu Y."/>
            <person name="Kim N.-H."/>
            <person name="Lee O.R."/>
            <person name="Lee T.-H."/>
            <person name="Bashyal P."/>
            <person name="Kim T.-S."/>
            <person name="Lee W.-H."/>
            <person name="Kawkins C."/>
            <person name="Kim C.-K."/>
            <person name="Kim J.S."/>
            <person name="Ahn B.O."/>
            <person name="Rhee S.Y."/>
            <person name="Sohng J.K."/>
        </authorList>
    </citation>
    <scope>NUCLEOTIDE SEQUENCE</scope>
    <source>
        <tissue evidence="1">Leaf</tissue>
    </source>
</reference>
<evidence type="ECO:0000313" key="2">
    <source>
        <dbReference type="Proteomes" id="UP000634136"/>
    </source>
</evidence>
<dbReference type="EMBL" id="JAAIUW010000004">
    <property type="protein sequence ID" value="KAF7835235.1"/>
    <property type="molecule type" value="Genomic_DNA"/>
</dbReference>